<sequence length="366" mass="41490">MPSGQLVDPVEDFRLYFITNCVGFAGFTVLIWDHIDTFATEVEHIWLGPKGPITYLFLLNRYLTPLGFMVNLFAYLSPVWDTETFVLLCRHFIRYEGSMTLIGIDTVGLMMLLRVYALYKNQFKIVVGVASLLALQFGINAWLLTKGIPVAHTNRNIHACTMIFDAKNNLESILASSTAWLPLVYDTVAFGLTFYRTYPSVRGQSRSKIARRLLEDGLLYYSVIFSVTLVLTLMIIFAPDGLKNVAAQLELLITVTMMSRITLNLKKFSRDESHSNGSLAWPSSTTASKMIPQFFKRPKKYDTFGEVTVSTAPTFSRWGVPDTDTVELRTMGHVETPEDEQRSLRLDTYDKDRKADPVLGEGRFRV</sequence>
<feature type="transmembrane region" description="Helical" evidence="1">
    <location>
        <begin position="13"/>
        <end position="32"/>
    </location>
</feature>
<keyword evidence="1" id="KW-1133">Transmembrane helix</keyword>
<evidence type="ECO:0000313" key="4">
    <source>
        <dbReference type="Proteomes" id="UP001465976"/>
    </source>
</evidence>
<protein>
    <recommendedName>
        <fullName evidence="2">DUF6533 domain-containing protein</fullName>
    </recommendedName>
</protein>
<feature type="transmembrane region" description="Helical" evidence="1">
    <location>
        <begin position="218"/>
        <end position="239"/>
    </location>
</feature>
<feature type="domain" description="DUF6533" evidence="2">
    <location>
        <begin position="21"/>
        <end position="66"/>
    </location>
</feature>
<keyword evidence="1" id="KW-0812">Transmembrane</keyword>
<feature type="transmembrane region" description="Helical" evidence="1">
    <location>
        <begin position="179"/>
        <end position="198"/>
    </location>
</feature>
<comment type="caution">
    <text evidence="3">The sequence shown here is derived from an EMBL/GenBank/DDBJ whole genome shotgun (WGS) entry which is preliminary data.</text>
</comment>
<organism evidence="3 4">
    <name type="scientific">Marasmius crinis-equi</name>
    <dbReference type="NCBI Taxonomy" id="585013"/>
    <lineage>
        <taxon>Eukaryota</taxon>
        <taxon>Fungi</taxon>
        <taxon>Dikarya</taxon>
        <taxon>Basidiomycota</taxon>
        <taxon>Agaricomycotina</taxon>
        <taxon>Agaricomycetes</taxon>
        <taxon>Agaricomycetidae</taxon>
        <taxon>Agaricales</taxon>
        <taxon>Marasmiineae</taxon>
        <taxon>Marasmiaceae</taxon>
        <taxon>Marasmius</taxon>
    </lineage>
</organism>
<evidence type="ECO:0000259" key="2">
    <source>
        <dbReference type="Pfam" id="PF20151"/>
    </source>
</evidence>
<feature type="transmembrane region" description="Helical" evidence="1">
    <location>
        <begin position="53"/>
        <end position="75"/>
    </location>
</feature>
<proteinExistence type="predicted"/>
<keyword evidence="1" id="KW-0472">Membrane</keyword>
<gene>
    <name evidence="3" type="ORF">V5O48_016331</name>
</gene>
<keyword evidence="4" id="KW-1185">Reference proteome</keyword>
<dbReference type="Pfam" id="PF20151">
    <property type="entry name" value="DUF6533"/>
    <property type="match status" value="1"/>
</dbReference>
<feature type="transmembrane region" description="Helical" evidence="1">
    <location>
        <begin position="125"/>
        <end position="144"/>
    </location>
</feature>
<name>A0ABR3ES31_9AGAR</name>
<dbReference type="InterPro" id="IPR045340">
    <property type="entry name" value="DUF6533"/>
</dbReference>
<accession>A0ABR3ES31</accession>
<evidence type="ECO:0000313" key="3">
    <source>
        <dbReference type="EMBL" id="KAL0565691.1"/>
    </source>
</evidence>
<reference evidence="3 4" key="1">
    <citation type="submission" date="2024-02" db="EMBL/GenBank/DDBJ databases">
        <title>A draft genome for the cacao thread blight pathogen Marasmius crinis-equi.</title>
        <authorList>
            <person name="Cohen S.P."/>
            <person name="Baruah I.K."/>
            <person name="Amoako-Attah I."/>
            <person name="Bukari Y."/>
            <person name="Meinhardt L.W."/>
            <person name="Bailey B.A."/>
        </authorList>
    </citation>
    <scope>NUCLEOTIDE SEQUENCE [LARGE SCALE GENOMIC DNA]</scope>
    <source>
        <strain evidence="3 4">GH-76</strain>
    </source>
</reference>
<evidence type="ECO:0000256" key="1">
    <source>
        <dbReference type="SAM" id="Phobius"/>
    </source>
</evidence>
<dbReference type="Proteomes" id="UP001465976">
    <property type="component" value="Unassembled WGS sequence"/>
</dbReference>
<feature type="transmembrane region" description="Helical" evidence="1">
    <location>
        <begin position="95"/>
        <end position="113"/>
    </location>
</feature>
<dbReference type="EMBL" id="JBAHYK010002161">
    <property type="protein sequence ID" value="KAL0565691.1"/>
    <property type="molecule type" value="Genomic_DNA"/>
</dbReference>